<gene>
    <name evidence="2" type="ORF">S12H4_49407</name>
</gene>
<evidence type="ECO:0000313" key="2">
    <source>
        <dbReference type="EMBL" id="GAJ11914.1"/>
    </source>
</evidence>
<accession>X1U321</accession>
<dbReference type="EMBL" id="BARW01030991">
    <property type="protein sequence ID" value="GAJ11914.1"/>
    <property type="molecule type" value="Genomic_DNA"/>
</dbReference>
<reference evidence="2" key="1">
    <citation type="journal article" date="2014" name="Front. Microbiol.">
        <title>High frequency of phylogenetically diverse reductive dehalogenase-homologous genes in deep subseafloor sedimentary metagenomes.</title>
        <authorList>
            <person name="Kawai M."/>
            <person name="Futagami T."/>
            <person name="Toyoda A."/>
            <person name="Takaki Y."/>
            <person name="Nishi S."/>
            <person name="Hori S."/>
            <person name="Arai W."/>
            <person name="Tsubouchi T."/>
            <person name="Morono Y."/>
            <person name="Uchiyama I."/>
            <person name="Ito T."/>
            <person name="Fujiyama A."/>
            <person name="Inagaki F."/>
            <person name="Takami H."/>
        </authorList>
    </citation>
    <scope>NUCLEOTIDE SEQUENCE</scope>
    <source>
        <strain evidence="2">Expedition CK06-06</strain>
    </source>
</reference>
<dbReference type="AlphaFoldDB" id="X1U321"/>
<evidence type="ECO:0000259" key="1">
    <source>
        <dbReference type="Pfam" id="PF01048"/>
    </source>
</evidence>
<dbReference type="Gene3D" id="3.40.50.1580">
    <property type="entry name" value="Nucleoside phosphorylase domain"/>
    <property type="match status" value="1"/>
</dbReference>
<organism evidence="2">
    <name type="scientific">marine sediment metagenome</name>
    <dbReference type="NCBI Taxonomy" id="412755"/>
    <lineage>
        <taxon>unclassified sequences</taxon>
        <taxon>metagenomes</taxon>
        <taxon>ecological metagenomes</taxon>
    </lineage>
</organism>
<dbReference type="InterPro" id="IPR000845">
    <property type="entry name" value="Nucleoside_phosphorylase_d"/>
</dbReference>
<feature type="non-terminal residue" evidence="2">
    <location>
        <position position="1"/>
    </location>
</feature>
<dbReference type="GO" id="GO:0009116">
    <property type="term" value="P:nucleoside metabolic process"/>
    <property type="evidence" value="ECO:0007669"/>
    <property type="project" value="InterPro"/>
</dbReference>
<dbReference type="SUPFAM" id="SSF53167">
    <property type="entry name" value="Purine and uridine phosphorylases"/>
    <property type="match status" value="1"/>
</dbReference>
<proteinExistence type="predicted"/>
<feature type="domain" description="Nucleoside phosphorylase" evidence="1">
    <location>
        <begin position="12"/>
        <end position="84"/>
    </location>
</feature>
<sequence length="123" mass="13667">AERDSELQMTVMKHASKICKRESVALHSGTVFSTDSVIAQFFRLEQVVKNLGCIGIEMETSSVFKAAKLVDIRASALLQVSDVIPLNKSLFSGRSKREMERRQLVKRTVLAKAVLDSVIDDIT</sequence>
<dbReference type="GO" id="GO:0003824">
    <property type="term" value="F:catalytic activity"/>
    <property type="evidence" value="ECO:0007669"/>
    <property type="project" value="InterPro"/>
</dbReference>
<comment type="caution">
    <text evidence="2">The sequence shown here is derived from an EMBL/GenBank/DDBJ whole genome shotgun (WGS) entry which is preliminary data.</text>
</comment>
<protein>
    <recommendedName>
        <fullName evidence="1">Nucleoside phosphorylase domain-containing protein</fullName>
    </recommendedName>
</protein>
<dbReference type="InterPro" id="IPR035994">
    <property type="entry name" value="Nucleoside_phosphorylase_sf"/>
</dbReference>
<dbReference type="Pfam" id="PF01048">
    <property type="entry name" value="PNP_UDP_1"/>
    <property type="match status" value="1"/>
</dbReference>
<name>X1U321_9ZZZZ</name>